<evidence type="ECO:0000256" key="6">
    <source>
        <dbReference type="ARBA" id="ARBA00022737"/>
    </source>
</evidence>
<gene>
    <name evidence="23" type="ORF">Fcan01_02679</name>
</gene>
<dbReference type="InterPro" id="IPR008266">
    <property type="entry name" value="Tyr_kinase_AS"/>
</dbReference>
<feature type="binding site" evidence="16">
    <location>
        <position position="66"/>
    </location>
    <ligand>
        <name>Fe cation</name>
        <dbReference type="ChEBI" id="CHEBI:24875"/>
        <label>1</label>
    </ligand>
</feature>
<keyword evidence="8 19" id="KW-0418">Kinase</keyword>
<dbReference type="InterPro" id="IPR011009">
    <property type="entry name" value="Kinase-like_dom_sf"/>
</dbReference>
<dbReference type="InterPro" id="IPR004155">
    <property type="entry name" value="PBS_lyase_HEAT"/>
</dbReference>
<feature type="coiled-coil region" evidence="20">
    <location>
        <begin position="580"/>
        <end position="607"/>
    </location>
</feature>
<dbReference type="SUPFAM" id="SSF56112">
    <property type="entry name" value="Protein kinase-like (PK-like)"/>
    <property type="match status" value="1"/>
</dbReference>
<dbReference type="EC" id="1.14.99.29" evidence="16"/>
<dbReference type="PROSITE" id="PS00107">
    <property type="entry name" value="PROTEIN_KINASE_ATP"/>
    <property type="match status" value="1"/>
</dbReference>
<keyword evidence="17" id="KW-0727">SH2 domain</keyword>
<keyword evidence="13 19" id="KW-0829">Tyrosine-protein kinase</keyword>
<comment type="pathway">
    <text evidence="2 16">Protein modification; eIF5A hypusination.</text>
</comment>
<dbReference type="AlphaFoldDB" id="A0A226EZ95"/>
<evidence type="ECO:0000256" key="1">
    <source>
        <dbReference type="ARBA" id="ARBA00000068"/>
    </source>
</evidence>
<keyword evidence="5 16" id="KW-0479">Metal-binding</keyword>
<evidence type="ECO:0000256" key="14">
    <source>
        <dbReference type="ARBA" id="ARBA00023256"/>
    </source>
</evidence>
<evidence type="ECO:0000259" key="21">
    <source>
        <dbReference type="PROSITE" id="PS50001"/>
    </source>
</evidence>
<feature type="binding site" evidence="16">
    <location>
        <position position="219"/>
    </location>
    <ligand>
        <name>Fe cation</name>
        <dbReference type="ChEBI" id="CHEBI:24875"/>
        <label>2</label>
    </ligand>
</feature>
<dbReference type="GO" id="GO:0004715">
    <property type="term" value="F:non-membrane spanning protein tyrosine kinase activity"/>
    <property type="evidence" value="ECO:0007669"/>
    <property type="project" value="UniProtKB-EC"/>
</dbReference>
<dbReference type="PANTHER" id="PTHR24418">
    <property type="entry name" value="TYROSINE-PROTEIN KINASE"/>
    <property type="match status" value="1"/>
</dbReference>
<evidence type="ECO:0000256" key="7">
    <source>
        <dbReference type="ARBA" id="ARBA00022741"/>
    </source>
</evidence>
<comment type="similarity">
    <text evidence="16">Belongs to the deoxyhypusine hydroxylase family.</text>
</comment>
<dbReference type="PRINTS" id="PR00109">
    <property type="entry name" value="TYRKINASE"/>
</dbReference>
<dbReference type="InterPro" id="IPR000719">
    <property type="entry name" value="Prot_kinase_dom"/>
</dbReference>
<dbReference type="PROSITE" id="PS00109">
    <property type="entry name" value="PROTEIN_KINASE_TYR"/>
    <property type="match status" value="1"/>
</dbReference>
<dbReference type="InterPro" id="IPR035849">
    <property type="entry name" value="Fes/Fps/Fer_SH2"/>
</dbReference>
<dbReference type="Gene3D" id="1.20.1270.60">
    <property type="entry name" value="Arfaptin homology (AH) domain/BAR domain"/>
    <property type="match status" value="1"/>
</dbReference>
<comment type="catalytic activity">
    <reaction evidence="15 19">
        <text>L-tyrosyl-[protein] + ATP = O-phospho-L-tyrosyl-[protein] + ADP + H(+)</text>
        <dbReference type="Rhea" id="RHEA:10596"/>
        <dbReference type="Rhea" id="RHEA-COMP:10136"/>
        <dbReference type="Rhea" id="RHEA-COMP:20101"/>
        <dbReference type="ChEBI" id="CHEBI:15378"/>
        <dbReference type="ChEBI" id="CHEBI:30616"/>
        <dbReference type="ChEBI" id="CHEBI:46858"/>
        <dbReference type="ChEBI" id="CHEBI:61978"/>
        <dbReference type="ChEBI" id="CHEBI:456216"/>
        <dbReference type="EC" id="2.7.10.2"/>
    </reaction>
</comment>
<keyword evidence="14 16" id="KW-0386">Hypusine biosynthesis</keyword>
<dbReference type="HAMAP" id="MF_03101">
    <property type="entry name" value="Deoxyhypusine_hydroxylase"/>
    <property type="match status" value="1"/>
</dbReference>
<evidence type="ECO:0000256" key="5">
    <source>
        <dbReference type="ARBA" id="ARBA00022723"/>
    </source>
</evidence>
<evidence type="ECO:0000256" key="10">
    <source>
        <dbReference type="ARBA" id="ARBA00023002"/>
    </source>
</evidence>
<keyword evidence="4 19" id="KW-0808">Transferase</keyword>
<dbReference type="SMART" id="SM00219">
    <property type="entry name" value="TyrKc"/>
    <property type="match status" value="1"/>
</dbReference>
<dbReference type="InterPro" id="IPR050198">
    <property type="entry name" value="Non-receptor_tyrosine_kinases"/>
</dbReference>
<dbReference type="InterPro" id="IPR017441">
    <property type="entry name" value="Protein_kinase_ATP_BS"/>
</dbReference>
<dbReference type="EMBL" id="LNIX01000001">
    <property type="protein sequence ID" value="OXA62905.1"/>
    <property type="molecule type" value="Genomic_DNA"/>
</dbReference>
<keyword evidence="3" id="KW-0597">Phosphoprotein</keyword>
<dbReference type="FunFam" id="3.30.200.20:FF:000089">
    <property type="entry name" value="Tyrosine-protein kinase"/>
    <property type="match status" value="1"/>
</dbReference>
<dbReference type="InterPro" id="IPR000980">
    <property type="entry name" value="SH2"/>
</dbReference>
<evidence type="ECO:0000256" key="16">
    <source>
        <dbReference type="HAMAP-Rule" id="MF_03101"/>
    </source>
</evidence>
<dbReference type="Pfam" id="PF00017">
    <property type="entry name" value="SH2"/>
    <property type="match status" value="1"/>
</dbReference>
<comment type="cofactor">
    <cofactor evidence="16">
        <name>Fe(2+)</name>
        <dbReference type="ChEBI" id="CHEBI:29033"/>
    </cofactor>
    <text evidence="16">Binds 2 Fe(2+) ions per subunit.</text>
</comment>
<comment type="similarity">
    <text evidence="19">Belongs to the protein kinase superfamily. Tyr protein kinase family.</text>
</comment>
<evidence type="ECO:0000256" key="9">
    <source>
        <dbReference type="ARBA" id="ARBA00022840"/>
    </source>
</evidence>
<dbReference type="UniPathway" id="UPA00354"/>
<accession>A0A226EZ95</accession>
<dbReference type="InterPro" id="IPR011989">
    <property type="entry name" value="ARM-like"/>
</dbReference>
<dbReference type="Gene3D" id="1.10.510.10">
    <property type="entry name" value="Transferase(Phosphotransferase) domain 1"/>
    <property type="match status" value="1"/>
</dbReference>
<feature type="coiled-coil region" evidence="20">
    <location>
        <begin position="399"/>
        <end position="455"/>
    </location>
</feature>
<feature type="binding site" evidence="16">
    <location>
        <position position="252"/>
    </location>
    <ligand>
        <name>Fe cation</name>
        <dbReference type="ChEBI" id="CHEBI:24875"/>
        <label>2</label>
    </ligand>
</feature>
<feature type="binding site" evidence="16">
    <location>
        <position position="100"/>
    </location>
    <ligand>
        <name>Fe cation</name>
        <dbReference type="ChEBI" id="CHEBI:24875"/>
        <label>1</label>
    </ligand>
</feature>
<dbReference type="SUPFAM" id="SSF48371">
    <property type="entry name" value="ARM repeat"/>
    <property type="match status" value="1"/>
</dbReference>
<evidence type="ECO:0000256" key="19">
    <source>
        <dbReference type="RuleBase" id="RU362096"/>
    </source>
</evidence>
<evidence type="ECO:0000259" key="22">
    <source>
        <dbReference type="PROSITE" id="PS50011"/>
    </source>
</evidence>
<dbReference type="InterPro" id="IPR001245">
    <property type="entry name" value="Ser-Thr/Tyr_kinase_cat_dom"/>
</dbReference>
<dbReference type="GO" id="GO:0005524">
    <property type="term" value="F:ATP binding"/>
    <property type="evidence" value="ECO:0007669"/>
    <property type="project" value="UniProtKB-UniRule"/>
</dbReference>
<sequence>MSAPSPKENVAVSEDEVKKLGEFLRNETNPLKARFRALFTLRNINNLLAIQQIGDCFSDPSALLKHELAYCLGQMQSHEAIPILASVLNNLEEHPMVRHEAAEALGAIGGEDCLQILKKYSQDKVTEVAETVELALARICHVQEYANLKQSSPYFSVDPAFPLKGCSDVELLTTMLMNEKLSLYQRYQAMFTLRDLATPESIEAIGKGLKASSALFRHEIAFVLGQLQNSQSIEVLTENLKDLGENEMVRHECAEALGAIGTKECEAILKEFLADEKRVVKESCEVALDICEYEMNELAEIHEISEMSSNVSFALNLQSEAGQKAIIARLESELRVLENLKKFLQTQIRSARDYSQLLGNASSTAMKNLTDGNPTSNGSTSNFYTSADSVVNKVCLHILEEAQSAATTVKENAEFLQSTTLIQLNELIQDKKALLKLSQDDFNKIKGKLEQAEEEDGLMTPGKNFIEPEYILAIHEAIEYDRDYRTMLLPGLLQIEQTWCEKQVGKWRDILDHIWNNGLSSQQSSSQGTLKDFEFSKEYLELISKHKSKPLQPKDYKFDPVNFDSVPTSQPTIIVDSSTVEHLKTRLNDVDKRLKASEAHLKEKEDELAKLKPSMQTDLKGAELCQARCETERHRSLLNFIDVQFKGRAADNISQLDETISLISEQSLKKSATSRIATLLRNVRGKKSVSFDEEASVINLKSDQTDAVSITTLDKNMASLLEEDWFHGVLPREDVVRLLKKDGDFLVRETMKNEERQIVLSVFWSGPKHFIVQTTADGQFRFEGPLFPTVKELIDHYIGVKMPVTNRSGTVIKKPVKRENWELNNDDVELIEKIGRGNFGDVFKASLNGTLVAVKTCKVNLPDEQKKKFLQEGRILKQYSHQNIVSFVGICVQKQPIMIVMELVPGGSLLTHLKGKGAVLTTRQLTKMCLDACGGMRYLEEKGCIHRDLAARNCLLDNLGAVKISDFGMSREEHEYVVSDGLKQIPIKWTSPEALNYGKYTALSDVWSYGILAWEVFSRGQTPYAGMSNSKAREMIEAQYRMPAPEHTPDVMYQLMTRCWQYEPEQRPRFSEIYPEVEAFLNSDLI</sequence>
<feature type="binding site" evidence="18">
    <location>
        <position position="855"/>
    </location>
    <ligand>
        <name>ATP</name>
        <dbReference type="ChEBI" id="CHEBI:30616"/>
    </ligand>
</feature>
<keyword evidence="6" id="KW-0677">Repeat</keyword>
<dbReference type="FunFam" id="3.30.505.10:FF:000051">
    <property type="entry name" value="Tyrosine-protein kinase"/>
    <property type="match status" value="1"/>
</dbReference>
<evidence type="ECO:0000256" key="2">
    <source>
        <dbReference type="ARBA" id="ARBA00005041"/>
    </source>
</evidence>
<evidence type="ECO:0000256" key="17">
    <source>
        <dbReference type="PROSITE-ProRule" id="PRU00191"/>
    </source>
</evidence>
<dbReference type="GO" id="GO:0019135">
    <property type="term" value="F:deoxyhypusine monooxygenase activity"/>
    <property type="evidence" value="ECO:0007669"/>
    <property type="project" value="UniProtKB-UniRule"/>
</dbReference>
<dbReference type="InterPro" id="IPR027517">
    <property type="entry name" value="Deoxyhypusine_hydroxylase"/>
</dbReference>
<dbReference type="SMART" id="SM00567">
    <property type="entry name" value="EZ_HEAT"/>
    <property type="match status" value="6"/>
</dbReference>
<feature type="binding site" evidence="16">
    <location>
        <position position="251"/>
    </location>
    <ligand>
        <name>Fe cation</name>
        <dbReference type="ChEBI" id="CHEBI:24875"/>
        <label>2</label>
    </ligand>
</feature>
<feature type="binding site" evidence="16">
    <location>
        <position position="67"/>
    </location>
    <ligand>
        <name>Fe cation</name>
        <dbReference type="ChEBI" id="CHEBI:24875"/>
        <label>1</label>
    </ligand>
</feature>
<dbReference type="FunFam" id="1.10.510.10:FF:000212">
    <property type="entry name" value="Tyrosine-protein kinase"/>
    <property type="match status" value="1"/>
</dbReference>
<evidence type="ECO:0000256" key="15">
    <source>
        <dbReference type="ARBA" id="ARBA00051245"/>
    </source>
</evidence>
<dbReference type="CDD" id="cd10361">
    <property type="entry name" value="SH2_Fps_family"/>
    <property type="match status" value="1"/>
</dbReference>
<feature type="binding site" evidence="16">
    <location>
        <position position="99"/>
    </location>
    <ligand>
        <name>Fe cation</name>
        <dbReference type="ChEBI" id="CHEBI:24875"/>
        <label>1</label>
    </ligand>
</feature>
<dbReference type="InterPro" id="IPR016024">
    <property type="entry name" value="ARM-type_fold"/>
</dbReference>
<dbReference type="InterPro" id="IPR027267">
    <property type="entry name" value="AH/BAR_dom_sf"/>
</dbReference>
<dbReference type="Gene3D" id="3.30.505.10">
    <property type="entry name" value="SH2 domain"/>
    <property type="match status" value="1"/>
</dbReference>
<dbReference type="STRING" id="158441.A0A226EZ95"/>
<comment type="caution">
    <text evidence="23">The sequence shown here is derived from an EMBL/GenBank/DDBJ whole genome shotgun (WGS) entry which is preliminary data.</text>
</comment>
<proteinExistence type="inferred from homology"/>
<evidence type="ECO:0000313" key="24">
    <source>
        <dbReference type="Proteomes" id="UP000198287"/>
    </source>
</evidence>
<evidence type="ECO:0000256" key="8">
    <source>
        <dbReference type="ARBA" id="ARBA00022777"/>
    </source>
</evidence>
<dbReference type="SUPFAM" id="SSF103657">
    <property type="entry name" value="BAR/IMD domain-like"/>
    <property type="match status" value="1"/>
</dbReference>
<dbReference type="Pfam" id="PF07714">
    <property type="entry name" value="PK_Tyr_Ser-Thr"/>
    <property type="match status" value="1"/>
</dbReference>
<keyword evidence="7 18" id="KW-0547">Nucleotide-binding</keyword>
<evidence type="ECO:0000313" key="23">
    <source>
        <dbReference type="EMBL" id="OXA62905.1"/>
    </source>
</evidence>
<dbReference type="Proteomes" id="UP000198287">
    <property type="component" value="Unassembled WGS sequence"/>
</dbReference>
<dbReference type="GO" id="GO:0002009">
    <property type="term" value="P:morphogenesis of an epithelium"/>
    <property type="evidence" value="ECO:0007669"/>
    <property type="project" value="UniProtKB-ARBA"/>
</dbReference>
<feature type="domain" description="SH2" evidence="21">
    <location>
        <begin position="725"/>
        <end position="816"/>
    </location>
</feature>
<dbReference type="PROSITE" id="PS50011">
    <property type="entry name" value="PROTEIN_KINASE_DOM"/>
    <property type="match status" value="1"/>
</dbReference>
<dbReference type="InterPro" id="IPR036860">
    <property type="entry name" value="SH2_dom_sf"/>
</dbReference>
<dbReference type="OrthoDB" id="546826at2759"/>
<dbReference type="Gene3D" id="1.25.10.10">
    <property type="entry name" value="Leucine-rich Repeat Variant"/>
    <property type="match status" value="2"/>
</dbReference>
<dbReference type="GO" id="GO:0046872">
    <property type="term" value="F:metal ion binding"/>
    <property type="evidence" value="ECO:0007669"/>
    <property type="project" value="UniProtKB-KW"/>
</dbReference>
<dbReference type="FunFam" id="1.25.10.10:FF:000099">
    <property type="entry name" value="Deoxyhypusine hydroxylase"/>
    <property type="match status" value="1"/>
</dbReference>
<keyword evidence="24" id="KW-1185">Reference proteome</keyword>
<dbReference type="SUPFAM" id="SSF55550">
    <property type="entry name" value="SH2 domain"/>
    <property type="match status" value="1"/>
</dbReference>
<evidence type="ECO:0000256" key="18">
    <source>
        <dbReference type="PROSITE-ProRule" id="PRU10141"/>
    </source>
</evidence>
<comment type="catalytic activity">
    <reaction evidence="1 16">
        <text>[eIF5A protein]-deoxyhypusine + AH2 + O2 = [eIF5A protein]-hypusine + A + H2O</text>
        <dbReference type="Rhea" id="RHEA:14101"/>
        <dbReference type="Rhea" id="RHEA-COMP:10144"/>
        <dbReference type="Rhea" id="RHEA-COMP:12592"/>
        <dbReference type="ChEBI" id="CHEBI:13193"/>
        <dbReference type="ChEBI" id="CHEBI:15377"/>
        <dbReference type="ChEBI" id="CHEBI:15379"/>
        <dbReference type="ChEBI" id="CHEBI:17499"/>
        <dbReference type="ChEBI" id="CHEBI:82657"/>
        <dbReference type="ChEBI" id="CHEBI:91175"/>
        <dbReference type="EC" id="1.14.99.29"/>
    </reaction>
</comment>
<feature type="binding site" evidence="16">
    <location>
        <position position="218"/>
    </location>
    <ligand>
        <name>Fe cation</name>
        <dbReference type="ChEBI" id="CHEBI:24875"/>
        <label>2</label>
    </ligand>
</feature>
<name>A0A226EZ95_FOLCA</name>
<dbReference type="InterPro" id="IPR020635">
    <property type="entry name" value="Tyr_kinase_cat_dom"/>
</dbReference>
<keyword evidence="10 16" id="KW-0560">Oxidoreductase</keyword>
<keyword evidence="11 16" id="KW-0408">Iron</keyword>
<keyword evidence="12 16" id="KW-0503">Monooxygenase</keyword>
<evidence type="ECO:0000256" key="13">
    <source>
        <dbReference type="ARBA" id="ARBA00023137"/>
    </source>
</evidence>
<evidence type="ECO:0000256" key="11">
    <source>
        <dbReference type="ARBA" id="ARBA00023004"/>
    </source>
</evidence>
<evidence type="ECO:0000256" key="20">
    <source>
        <dbReference type="SAM" id="Coils"/>
    </source>
</evidence>
<keyword evidence="20" id="KW-0175">Coiled coil</keyword>
<dbReference type="Pfam" id="PF13646">
    <property type="entry name" value="HEAT_2"/>
    <property type="match status" value="2"/>
</dbReference>
<evidence type="ECO:0000256" key="3">
    <source>
        <dbReference type="ARBA" id="ARBA00022553"/>
    </source>
</evidence>
<dbReference type="SMART" id="SM00252">
    <property type="entry name" value="SH2"/>
    <property type="match status" value="1"/>
</dbReference>
<dbReference type="OMA" id="VGICVQK"/>
<reference evidence="23 24" key="1">
    <citation type="submission" date="2015-12" db="EMBL/GenBank/DDBJ databases">
        <title>The genome of Folsomia candida.</title>
        <authorList>
            <person name="Faddeeva A."/>
            <person name="Derks M.F."/>
            <person name="Anvar Y."/>
            <person name="Smit S."/>
            <person name="Van Straalen N."/>
            <person name="Roelofs D."/>
        </authorList>
    </citation>
    <scope>NUCLEOTIDE SEQUENCE [LARGE SCALE GENOMIC DNA]</scope>
    <source>
        <strain evidence="23 24">VU population</strain>
        <tissue evidence="23">Whole body</tissue>
    </source>
</reference>
<evidence type="ECO:0000256" key="12">
    <source>
        <dbReference type="ARBA" id="ARBA00023033"/>
    </source>
</evidence>
<protein>
    <recommendedName>
        <fullName evidence="16">Deoxyhypusine hydroxylase</fullName>
        <shortName evidence="16">DOHH</shortName>
        <ecNumber evidence="16">1.14.99.29</ecNumber>
    </recommendedName>
    <alternativeName>
        <fullName evidence="16">Deoxyhypusine dioxygenase</fullName>
    </alternativeName>
    <alternativeName>
        <fullName evidence="16">Deoxyhypusine monooxygenase</fullName>
    </alternativeName>
</protein>
<dbReference type="PROSITE" id="PS50001">
    <property type="entry name" value="SH2"/>
    <property type="match status" value="1"/>
</dbReference>
<comment type="function">
    <text evidence="16">Catalyzes the hydroxylation of the N(6)-(4-aminobutyl)-L-lysine intermediate to form hypusine, an essential post-translational modification only found in mature eIF-5A factor.</text>
</comment>
<evidence type="ECO:0000256" key="4">
    <source>
        <dbReference type="ARBA" id="ARBA00022679"/>
    </source>
</evidence>
<keyword evidence="9 18" id="KW-0067">ATP-binding</keyword>
<feature type="domain" description="Protein kinase" evidence="22">
    <location>
        <begin position="828"/>
        <end position="1081"/>
    </location>
</feature>
<organism evidence="23 24">
    <name type="scientific">Folsomia candida</name>
    <name type="common">Springtail</name>
    <dbReference type="NCBI Taxonomy" id="158441"/>
    <lineage>
        <taxon>Eukaryota</taxon>
        <taxon>Metazoa</taxon>
        <taxon>Ecdysozoa</taxon>
        <taxon>Arthropoda</taxon>
        <taxon>Hexapoda</taxon>
        <taxon>Collembola</taxon>
        <taxon>Entomobryomorpha</taxon>
        <taxon>Isotomoidea</taxon>
        <taxon>Isotomidae</taxon>
        <taxon>Proisotominae</taxon>
        <taxon>Folsomia</taxon>
    </lineage>
</organism>